<dbReference type="RefSeq" id="WP_344707375.1">
    <property type="nucleotide sequence ID" value="NZ_BAABBQ010000001.1"/>
</dbReference>
<sequence length="196" mass="21790">MCNLYSMTASVDEIRRVFGSFAGDTANLPPFEEIYPGKPAPILRRDEGGGLRMDVMEWGFPGPVAAKGRPVTNIRNLASPFWRSALNRPDRRCVVPVTRFCEWEGEKGAKRKVWFGLHDHQEPLFGFAGLWRPGEAGVGYMAFLTCEPNSVVGAVHPKAMPVMLRPTDVPRWLDSEAATACELAVPYADADMRRLP</sequence>
<keyword evidence="6" id="KW-0238">DNA-binding</keyword>
<comment type="similarity">
    <text evidence="1 8">Belongs to the SOS response-associated peptidase family.</text>
</comment>
<keyword evidence="5" id="KW-0190">Covalent protein-DNA linkage</keyword>
<dbReference type="Pfam" id="PF02586">
    <property type="entry name" value="SRAP"/>
    <property type="match status" value="1"/>
</dbReference>
<comment type="caution">
    <text evidence="9">The sequence shown here is derived from an EMBL/GenBank/DDBJ whole genome shotgun (WGS) entry which is preliminary data.</text>
</comment>
<gene>
    <name evidence="9" type="ORF">GCM10022280_21090</name>
</gene>
<dbReference type="EMBL" id="BAABBQ010000001">
    <property type="protein sequence ID" value="GAA4020482.1"/>
    <property type="molecule type" value="Genomic_DNA"/>
</dbReference>
<evidence type="ECO:0000256" key="6">
    <source>
        <dbReference type="ARBA" id="ARBA00023125"/>
    </source>
</evidence>
<reference evidence="10" key="1">
    <citation type="journal article" date="2019" name="Int. J. Syst. Evol. Microbiol.">
        <title>The Global Catalogue of Microorganisms (GCM) 10K type strain sequencing project: providing services to taxonomists for standard genome sequencing and annotation.</title>
        <authorList>
            <consortium name="The Broad Institute Genomics Platform"/>
            <consortium name="The Broad Institute Genome Sequencing Center for Infectious Disease"/>
            <person name="Wu L."/>
            <person name="Ma J."/>
        </authorList>
    </citation>
    <scope>NUCLEOTIDE SEQUENCE [LARGE SCALE GENOMIC DNA]</scope>
    <source>
        <strain evidence="10">JCM 17563</strain>
    </source>
</reference>
<evidence type="ECO:0000256" key="5">
    <source>
        <dbReference type="ARBA" id="ARBA00023124"/>
    </source>
</evidence>
<proteinExistence type="inferred from homology"/>
<evidence type="ECO:0000313" key="9">
    <source>
        <dbReference type="EMBL" id="GAA4020482.1"/>
    </source>
</evidence>
<evidence type="ECO:0000256" key="4">
    <source>
        <dbReference type="ARBA" id="ARBA00022801"/>
    </source>
</evidence>
<dbReference type="SUPFAM" id="SSF143081">
    <property type="entry name" value="BB1717-like"/>
    <property type="match status" value="1"/>
</dbReference>
<accession>A0ABP7T3J7</accession>
<evidence type="ECO:0000256" key="1">
    <source>
        <dbReference type="ARBA" id="ARBA00008136"/>
    </source>
</evidence>
<dbReference type="Proteomes" id="UP001500235">
    <property type="component" value="Unassembled WGS sequence"/>
</dbReference>
<keyword evidence="4 8" id="KW-0378">Hydrolase</keyword>
<dbReference type="InterPro" id="IPR036590">
    <property type="entry name" value="SRAP-like"/>
</dbReference>
<keyword evidence="10" id="KW-1185">Reference proteome</keyword>
<evidence type="ECO:0000256" key="7">
    <source>
        <dbReference type="ARBA" id="ARBA00023239"/>
    </source>
</evidence>
<dbReference type="InterPro" id="IPR003738">
    <property type="entry name" value="SRAP"/>
</dbReference>
<evidence type="ECO:0000256" key="3">
    <source>
        <dbReference type="ARBA" id="ARBA00022763"/>
    </source>
</evidence>
<dbReference type="Gene3D" id="3.90.1680.10">
    <property type="entry name" value="SOS response associated peptidase-like"/>
    <property type="match status" value="1"/>
</dbReference>
<evidence type="ECO:0000313" key="10">
    <source>
        <dbReference type="Proteomes" id="UP001500235"/>
    </source>
</evidence>
<protein>
    <recommendedName>
        <fullName evidence="8">Abasic site processing protein</fullName>
        <ecNumber evidence="8">3.4.-.-</ecNumber>
    </recommendedName>
</protein>
<evidence type="ECO:0000256" key="8">
    <source>
        <dbReference type="RuleBase" id="RU364100"/>
    </source>
</evidence>
<keyword evidence="3" id="KW-0227">DNA damage</keyword>
<keyword evidence="7" id="KW-0456">Lyase</keyword>
<dbReference type="PANTHER" id="PTHR13604">
    <property type="entry name" value="DC12-RELATED"/>
    <property type="match status" value="1"/>
</dbReference>
<organism evidence="9 10">
    <name type="scientific">Sphingomonas swuensis</name>
    <dbReference type="NCBI Taxonomy" id="977800"/>
    <lineage>
        <taxon>Bacteria</taxon>
        <taxon>Pseudomonadati</taxon>
        <taxon>Pseudomonadota</taxon>
        <taxon>Alphaproteobacteria</taxon>
        <taxon>Sphingomonadales</taxon>
        <taxon>Sphingomonadaceae</taxon>
        <taxon>Sphingomonas</taxon>
    </lineage>
</organism>
<dbReference type="EC" id="3.4.-.-" evidence="8"/>
<name>A0ABP7T3J7_9SPHN</name>
<keyword evidence="2 8" id="KW-0645">Protease</keyword>
<dbReference type="PANTHER" id="PTHR13604:SF0">
    <property type="entry name" value="ABASIC SITE PROCESSING PROTEIN HMCES"/>
    <property type="match status" value="1"/>
</dbReference>
<evidence type="ECO:0000256" key="2">
    <source>
        <dbReference type="ARBA" id="ARBA00022670"/>
    </source>
</evidence>